<gene>
    <name evidence="1" type="ORF">EYZ11_000342</name>
</gene>
<protein>
    <submittedName>
        <fullName evidence="1">Uncharacterized protein</fullName>
    </submittedName>
</protein>
<organism evidence="1 2">
    <name type="scientific">Aspergillus tanneri</name>
    <dbReference type="NCBI Taxonomy" id="1220188"/>
    <lineage>
        <taxon>Eukaryota</taxon>
        <taxon>Fungi</taxon>
        <taxon>Dikarya</taxon>
        <taxon>Ascomycota</taxon>
        <taxon>Pezizomycotina</taxon>
        <taxon>Eurotiomycetes</taxon>
        <taxon>Eurotiomycetidae</taxon>
        <taxon>Eurotiales</taxon>
        <taxon>Aspergillaceae</taxon>
        <taxon>Aspergillus</taxon>
        <taxon>Aspergillus subgen. Circumdati</taxon>
    </lineage>
</organism>
<accession>A0A4V3UQS4</accession>
<name>A0A4V3UQS4_9EURO</name>
<evidence type="ECO:0000313" key="2">
    <source>
        <dbReference type="Proteomes" id="UP000308092"/>
    </source>
</evidence>
<dbReference type="Proteomes" id="UP000308092">
    <property type="component" value="Unassembled WGS sequence"/>
</dbReference>
<reference evidence="1 2" key="1">
    <citation type="submission" date="2019-03" db="EMBL/GenBank/DDBJ databases">
        <title>The genome sequence of a newly discovered highly antifungal drug resistant Aspergillus species, Aspergillus tanneri NIH 1004.</title>
        <authorList>
            <person name="Mounaud S."/>
            <person name="Singh I."/>
            <person name="Joardar V."/>
            <person name="Pakala S."/>
            <person name="Pakala S."/>
            <person name="Venepally P."/>
            <person name="Hoover J."/>
            <person name="Nierman W."/>
            <person name="Chung J."/>
            <person name="Losada L."/>
        </authorList>
    </citation>
    <scope>NUCLEOTIDE SEQUENCE [LARGE SCALE GENOMIC DNA]</scope>
    <source>
        <strain evidence="1 2">NIH1004</strain>
    </source>
</reference>
<proteinExistence type="predicted"/>
<keyword evidence="2" id="KW-1185">Reference proteome</keyword>
<dbReference type="EMBL" id="SOSA01000005">
    <property type="protein sequence ID" value="THD00151.1"/>
    <property type="molecule type" value="Genomic_DNA"/>
</dbReference>
<evidence type="ECO:0000313" key="1">
    <source>
        <dbReference type="EMBL" id="THD00151.1"/>
    </source>
</evidence>
<dbReference type="AlphaFoldDB" id="A0A4V3UQS4"/>
<sequence length="24" mass="2565">MSTSERRYWVSGPGIQVVIGVATA</sequence>
<comment type="caution">
    <text evidence="1">The sequence shown here is derived from an EMBL/GenBank/DDBJ whole genome shotgun (WGS) entry which is preliminary data.</text>
</comment>
<dbReference type="VEuPathDB" id="FungiDB:EYZ11_000342"/>